<accession>A0AC59Z1E1</accession>
<sequence length="109" mass="11538">MFEGFTPTFSAPALDQWLSSPWLPELTADVPAALFEIEGGVTGSLEGIQWRNGFRTVAAMAFSSPFPRLDSKPHIQTSVHMEAASLLSSVCEGTQGSAAETVQGKPASP</sequence>
<name>A0AC59Z1E1_RANTA</name>
<organism evidence="1 2">
    <name type="scientific">Rangifer tarandus platyrhynchus</name>
    <name type="common">Svalbard reindeer</name>
    <dbReference type="NCBI Taxonomy" id="3082113"/>
    <lineage>
        <taxon>Eukaryota</taxon>
        <taxon>Metazoa</taxon>
        <taxon>Chordata</taxon>
        <taxon>Craniata</taxon>
        <taxon>Vertebrata</taxon>
        <taxon>Euteleostomi</taxon>
        <taxon>Mammalia</taxon>
        <taxon>Eutheria</taxon>
        <taxon>Laurasiatheria</taxon>
        <taxon>Artiodactyla</taxon>
        <taxon>Ruminantia</taxon>
        <taxon>Pecora</taxon>
        <taxon>Cervidae</taxon>
        <taxon>Odocoileinae</taxon>
        <taxon>Rangifer</taxon>
    </lineage>
</organism>
<reference evidence="1" key="1">
    <citation type="submission" date="2023-05" db="EMBL/GenBank/DDBJ databases">
        <authorList>
            <consortium name="ELIXIR-Norway"/>
        </authorList>
    </citation>
    <scope>NUCLEOTIDE SEQUENCE</scope>
</reference>
<evidence type="ECO:0000313" key="2">
    <source>
        <dbReference type="Proteomes" id="UP001162501"/>
    </source>
</evidence>
<evidence type="ECO:0000313" key="1">
    <source>
        <dbReference type="EMBL" id="CAN0146499.1"/>
    </source>
</evidence>
<protein>
    <submittedName>
        <fullName evidence="1">Uncharacterized protein</fullName>
    </submittedName>
</protein>
<reference evidence="1" key="2">
    <citation type="submission" date="2025-03" db="EMBL/GenBank/DDBJ databases">
        <authorList>
            <consortium name="ELIXIR-Norway"/>
            <consortium name="Elixir Norway"/>
        </authorList>
    </citation>
    <scope>NUCLEOTIDE SEQUENCE</scope>
</reference>
<gene>
    <name evidence="1" type="ORF">MRATA1EN22A_LOCUS12754</name>
</gene>
<dbReference type="Proteomes" id="UP001162501">
    <property type="component" value="Chromosome 21"/>
</dbReference>
<proteinExistence type="predicted"/>
<dbReference type="EMBL" id="OX596105">
    <property type="protein sequence ID" value="CAN0146499.1"/>
    <property type="molecule type" value="Genomic_DNA"/>
</dbReference>